<feature type="region of interest" description="Disordered" evidence="5">
    <location>
        <begin position="1"/>
        <end position="26"/>
    </location>
</feature>
<name>A0A167LMG2_PHYB8</name>
<dbReference type="GO" id="GO:0005634">
    <property type="term" value="C:nucleus"/>
    <property type="evidence" value="ECO:0007669"/>
    <property type="project" value="UniProtKB-SubCell"/>
</dbReference>
<dbReference type="PANTHER" id="PTHR46910">
    <property type="entry name" value="TRANSCRIPTION FACTOR PDR1"/>
    <property type="match status" value="1"/>
</dbReference>
<comment type="subcellular location">
    <subcellularLocation>
        <location evidence="1">Nucleus</location>
    </subcellularLocation>
</comment>
<feature type="domain" description="Zn(2)-C6 fungal-type" evidence="6">
    <location>
        <begin position="30"/>
        <end position="59"/>
    </location>
</feature>
<dbReference type="InterPro" id="IPR050987">
    <property type="entry name" value="AtrR-like"/>
</dbReference>
<dbReference type="OrthoDB" id="2123952at2759"/>
<dbReference type="AlphaFoldDB" id="A0A167LMG2"/>
<dbReference type="InterPro" id="IPR001138">
    <property type="entry name" value="Zn2Cys6_DnaBD"/>
</dbReference>
<dbReference type="Proteomes" id="UP000077315">
    <property type="component" value="Unassembled WGS sequence"/>
</dbReference>
<gene>
    <name evidence="7" type="ORF">PHYBLDRAFT_159448</name>
</gene>
<evidence type="ECO:0000256" key="3">
    <source>
        <dbReference type="ARBA" id="ARBA00023125"/>
    </source>
</evidence>
<keyword evidence="2" id="KW-0479">Metal-binding</keyword>
<reference evidence="8" key="1">
    <citation type="submission" date="2015-06" db="EMBL/GenBank/DDBJ databases">
        <title>Expansion of signal transduction pathways in fungi by whole-genome duplication.</title>
        <authorList>
            <consortium name="DOE Joint Genome Institute"/>
            <person name="Corrochano L.M."/>
            <person name="Kuo A."/>
            <person name="Marcet-Houben M."/>
            <person name="Polaino S."/>
            <person name="Salamov A."/>
            <person name="Villalobos J.M."/>
            <person name="Alvarez M.I."/>
            <person name="Avalos J."/>
            <person name="Benito E.P."/>
            <person name="Benoit I."/>
            <person name="Burger G."/>
            <person name="Camino L.P."/>
            <person name="Canovas D."/>
            <person name="Cerda-Olmedo E."/>
            <person name="Cheng J.-F."/>
            <person name="Dominguez A."/>
            <person name="Elias M."/>
            <person name="Eslava A.P."/>
            <person name="Glaser F."/>
            <person name="Grimwood J."/>
            <person name="Gutierrez G."/>
            <person name="Heitman J."/>
            <person name="Henrissat B."/>
            <person name="Iturriaga E.A."/>
            <person name="Lang B.F."/>
            <person name="Lavin J.L."/>
            <person name="Lee S."/>
            <person name="Li W."/>
            <person name="Lindquist E."/>
            <person name="Lopez-Garcia S."/>
            <person name="Luque E.M."/>
            <person name="Marcos A.T."/>
            <person name="Martin J."/>
            <person name="McCluskey K."/>
            <person name="Medina H.R."/>
            <person name="Miralles-Duran A."/>
            <person name="Miyazaki A."/>
            <person name="Munoz-Torres E."/>
            <person name="Oguiza J.A."/>
            <person name="Ohm R."/>
            <person name="Olmedo M."/>
            <person name="Orejas M."/>
            <person name="Ortiz-Castellanos L."/>
            <person name="Pisabarro A.G."/>
            <person name="Rodriguez-Romero J."/>
            <person name="Ruiz-Herrera J."/>
            <person name="Ruiz-Vazquez R."/>
            <person name="Sanz C."/>
            <person name="Schackwitz W."/>
            <person name="Schmutz J."/>
            <person name="Shahriari M."/>
            <person name="Shelest E."/>
            <person name="Silva-Franco F."/>
            <person name="Soanes D."/>
            <person name="Syed K."/>
            <person name="Tagua V.G."/>
            <person name="Talbot N.J."/>
            <person name="Thon M."/>
            <person name="De vries R.P."/>
            <person name="Wiebenga A."/>
            <person name="Yadav J.S."/>
            <person name="Braun E.L."/>
            <person name="Baker S."/>
            <person name="Garre V."/>
            <person name="Horwitz B."/>
            <person name="Torres-Martinez S."/>
            <person name="Idnurm A."/>
            <person name="Herrera-Estrella A."/>
            <person name="Gabaldon T."/>
            <person name="Grigoriev I.V."/>
        </authorList>
    </citation>
    <scope>NUCLEOTIDE SEQUENCE [LARGE SCALE GENOMIC DNA]</scope>
    <source>
        <strain evidence="8">NRRL 1555(-)</strain>
    </source>
</reference>
<dbReference type="GeneID" id="28994894"/>
<dbReference type="GO" id="GO:0008270">
    <property type="term" value="F:zinc ion binding"/>
    <property type="evidence" value="ECO:0007669"/>
    <property type="project" value="InterPro"/>
</dbReference>
<dbReference type="STRING" id="763407.A0A167LMG2"/>
<dbReference type="Pfam" id="PF00172">
    <property type="entry name" value="Zn_clus"/>
    <property type="match status" value="1"/>
</dbReference>
<evidence type="ECO:0000313" key="8">
    <source>
        <dbReference type="Proteomes" id="UP000077315"/>
    </source>
</evidence>
<keyword evidence="8" id="KW-1185">Reference proteome</keyword>
<evidence type="ECO:0000313" key="7">
    <source>
        <dbReference type="EMBL" id="OAD70738.1"/>
    </source>
</evidence>
<accession>A0A167LMG2</accession>
<evidence type="ECO:0000256" key="4">
    <source>
        <dbReference type="ARBA" id="ARBA00023242"/>
    </source>
</evidence>
<sequence>MEESAPSTPEPHELQSAERSHVKKNKVARACDECRRKKVRCNGGQPCVRCRKALFQCVYSKIAPKRGPPKQYVETLEPRLRRVESILDALTLDSSESSANQLELSDENSLSYPGQQLYFPTTSS</sequence>
<dbReference type="CDD" id="cd00067">
    <property type="entry name" value="GAL4"/>
    <property type="match status" value="1"/>
</dbReference>
<evidence type="ECO:0000256" key="5">
    <source>
        <dbReference type="SAM" id="MobiDB-lite"/>
    </source>
</evidence>
<organism evidence="7 8">
    <name type="scientific">Phycomyces blakesleeanus (strain ATCC 8743b / DSM 1359 / FGSC 10004 / NBRC 33097 / NRRL 1555)</name>
    <dbReference type="NCBI Taxonomy" id="763407"/>
    <lineage>
        <taxon>Eukaryota</taxon>
        <taxon>Fungi</taxon>
        <taxon>Fungi incertae sedis</taxon>
        <taxon>Mucoromycota</taxon>
        <taxon>Mucoromycotina</taxon>
        <taxon>Mucoromycetes</taxon>
        <taxon>Mucorales</taxon>
        <taxon>Phycomycetaceae</taxon>
        <taxon>Phycomyces</taxon>
    </lineage>
</organism>
<feature type="compositionally biased region" description="Basic and acidic residues" evidence="5">
    <location>
        <begin position="10"/>
        <end position="20"/>
    </location>
</feature>
<dbReference type="SMART" id="SM00066">
    <property type="entry name" value="GAL4"/>
    <property type="match status" value="1"/>
</dbReference>
<dbReference type="SUPFAM" id="SSF57701">
    <property type="entry name" value="Zn2/Cys6 DNA-binding domain"/>
    <property type="match status" value="1"/>
</dbReference>
<keyword evidence="4" id="KW-0539">Nucleus</keyword>
<evidence type="ECO:0000256" key="1">
    <source>
        <dbReference type="ARBA" id="ARBA00004123"/>
    </source>
</evidence>
<dbReference type="InParanoid" id="A0A167LMG2"/>
<keyword evidence="3" id="KW-0238">DNA-binding</keyword>
<dbReference type="InterPro" id="IPR036864">
    <property type="entry name" value="Zn2-C6_fun-type_DNA-bd_sf"/>
</dbReference>
<feature type="region of interest" description="Disordered" evidence="5">
    <location>
        <begin position="96"/>
        <end position="124"/>
    </location>
</feature>
<dbReference type="PROSITE" id="PS00463">
    <property type="entry name" value="ZN2_CY6_FUNGAL_1"/>
    <property type="match status" value="1"/>
</dbReference>
<evidence type="ECO:0000259" key="6">
    <source>
        <dbReference type="PROSITE" id="PS50048"/>
    </source>
</evidence>
<evidence type="ECO:0000256" key="2">
    <source>
        <dbReference type="ARBA" id="ARBA00022723"/>
    </source>
</evidence>
<dbReference type="EMBL" id="KV440987">
    <property type="protein sequence ID" value="OAD70738.1"/>
    <property type="molecule type" value="Genomic_DNA"/>
</dbReference>
<protein>
    <submittedName>
        <fullName evidence="7">Zn(2)-C6 fungal-specific transcription factor</fullName>
    </submittedName>
</protein>
<feature type="non-terminal residue" evidence="7">
    <location>
        <position position="124"/>
    </location>
</feature>
<dbReference type="PROSITE" id="PS50048">
    <property type="entry name" value="ZN2_CY6_FUNGAL_2"/>
    <property type="match status" value="1"/>
</dbReference>
<dbReference type="Gene3D" id="4.10.240.10">
    <property type="entry name" value="Zn(2)-C6 fungal-type DNA-binding domain"/>
    <property type="match status" value="1"/>
</dbReference>
<dbReference type="PANTHER" id="PTHR46910:SF3">
    <property type="entry name" value="HALOTOLERANCE PROTEIN 9-RELATED"/>
    <property type="match status" value="1"/>
</dbReference>
<dbReference type="VEuPathDB" id="FungiDB:PHYBLDRAFT_159448"/>
<dbReference type="RefSeq" id="XP_018288778.1">
    <property type="nucleotide sequence ID" value="XM_018433988.1"/>
</dbReference>
<dbReference type="GO" id="GO:0000981">
    <property type="term" value="F:DNA-binding transcription factor activity, RNA polymerase II-specific"/>
    <property type="evidence" value="ECO:0007669"/>
    <property type="project" value="InterPro"/>
</dbReference>
<dbReference type="GO" id="GO:0003677">
    <property type="term" value="F:DNA binding"/>
    <property type="evidence" value="ECO:0007669"/>
    <property type="project" value="UniProtKB-KW"/>
</dbReference>
<proteinExistence type="predicted"/>